<dbReference type="InterPro" id="IPR015255">
    <property type="entry name" value="Vitellinogen_open_b-sht"/>
</dbReference>
<dbReference type="GO" id="GO:0045735">
    <property type="term" value="F:nutrient reservoir activity"/>
    <property type="evidence" value="ECO:0007669"/>
    <property type="project" value="UniProtKB-KW"/>
</dbReference>
<dbReference type="Pfam" id="PF00094">
    <property type="entry name" value="VWD"/>
    <property type="match status" value="1"/>
</dbReference>
<protein>
    <submittedName>
        <fullName evidence="9">Vitellogenin</fullName>
    </submittedName>
</protein>
<proteinExistence type="evidence at transcript level"/>
<dbReference type="PANTHER" id="PTHR23345">
    <property type="entry name" value="VITELLOGENIN-RELATED"/>
    <property type="match status" value="1"/>
</dbReference>
<dbReference type="Gene3D" id="1.25.10.20">
    <property type="entry name" value="Vitellinogen, superhelical"/>
    <property type="match status" value="1"/>
</dbReference>
<dbReference type="SMART" id="SM01169">
    <property type="entry name" value="DUF1943"/>
    <property type="match status" value="1"/>
</dbReference>
<dbReference type="InterPro" id="IPR015819">
    <property type="entry name" value="Lipid_transp_b-sht_shell"/>
</dbReference>
<dbReference type="InterPro" id="IPR001846">
    <property type="entry name" value="VWF_type-D"/>
</dbReference>
<dbReference type="InterPro" id="IPR050733">
    <property type="entry name" value="Vitellogenin/Apolipophorin"/>
</dbReference>
<dbReference type="PROSITE" id="PS51211">
    <property type="entry name" value="VITELLOGENIN"/>
    <property type="match status" value="1"/>
</dbReference>
<dbReference type="Pfam" id="PF01347">
    <property type="entry name" value="Vitellogenin_N"/>
    <property type="match status" value="1"/>
</dbReference>
<evidence type="ECO:0000256" key="6">
    <source>
        <dbReference type="SAM" id="SignalP"/>
    </source>
</evidence>
<keyword evidence="3 5" id="KW-1015">Disulfide bond</keyword>
<evidence type="ECO:0000256" key="2">
    <source>
        <dbReference type="ARBA" id="ARBA00022761"/>
    </source>
</evidence>
<dbReference type="InterPro" id="IPR015816">
    <property type="entry name" value="Vitellinogen_b-sht_N"/>
</dbReference>
<evidence type="ECO:0000256" key="4">
    <source>
        <dbReference type="ARBA" id="ARBA00023180"/>
    </source>
</evidence>
<accession>A0A1Z2X6Q7</accession>
<evidence type="ECO:0000259" key="7">
    <source>
        <dbReference type="PROSITE" id="PS51211"/>
    </source>
</evidence>
<dbReference type="PANTHER" id="PTHR23345:SF15">
    <property type="entry name" value="VITELLOGENIN 1-RELATED"/>
    <property type="match status" value="1"/>
</dbReference>
<feature type="signal peptide" evidence="6">
    <location>
        <begin position="1"/>
        <end position="30"/>
    </location>
</feature>
<sequence>MGTDEVSAMASFKPCAVALLGCSLVVLSHASLEGKEFKFTYKGHLRQMATEMPSNNLEVNFRSIVRIQKADEHRYALKIERLEMAFNNSQEPKKWTRSEYDGLNFETNSRLTSMVERPFIMQFVENKTEPGSYKFDQMEVPALDPLWSVNLKKGLASLVNVYLPNTPTRSYVSHESTILGNCNTVWSAEHRPDQSKPSAKALRLTRQINFDQCSRVPYKVYGSLKATACSSCDEMKTRPLESMSKTEYSFVSESGDASEMVLEKAFAYSKLEHAPYTENGNVVKLLTEQVLQLDSVKDIEEKLEITGDKQVYQHLNMEIEKDLSIARKVDMKASPEFTEDWGIVAPEESAKSAMRELANHAFLDEQERLKAHGTNTSSMLFNQATTAMQGLNYEQTSNIFKAVVASAPEDKKLKMQQLFVEVTAASGQNGGILFLVEKFTSGEIDTRFVDSFLKAFHTGLHDITLTALNTVLDFCKSDLMRKFDTERNECLLIYTSLLSEACRLPNAAPQFNTIECSDEILQKKAFRELIPDYEVAKKDISQFRVFINMAANLGTEEAVEFLLKIINDDAVCNMKKLDAAHGLMRVLPRHRDLIQQQALAIYLDRQRPTDIRIMSSIMFFKSMPALSLLQSAARGLPSEPDHQVRSYVISMIKEIDSSDYPCFRAIRQNVRYIAPWIAFKFPSEWKRKDYLTSHLKLRTTYDPKFDQGSHSMYSMVMGDSYIPREISFSFGQYFANFLFESFSITARQKGMDSLVDSVFSPRNMGTKMGSNLWRVGGARRLTRSAESVKQKMDEINSKMNIKTKNYHEPRLDLTFGAFGHTLSVLSLNESHFAPFTQPFPVRGSILGHVLSENENKIYHTNLRDFLLVLPTSIGFLAWIEVKMPTAVSYKRQNSSFEMDNSGTMKLKLNQHLTVDSTLLESVGFDVPPFGRFLSIGFDKNVRMNLPLNVDVDWSIPNGKLTFNEEISLPRDFLRYSFKPYTELVGTKNDSRLSLFKPEEIEKFEKVVPLGGVNLSLKGSTLPNDPFCPKHILAWIFDHKLSEKINELLYNPKWIPRELGISFEQAGSFILKGKTLSIKHKMTPPSWPEKPKSLFAEHKEDLADSFTHVVQISKILRGDSDIQSDLEIRYSYTARRDRQWFHLFFNGKSLDNEQWKMCWLSKMQRTGTDWSKRSAAEIDKIHAGQKMQILTDINFGKECDAASTIHFNMTYEHSEQQKQWLDELKSGTSKTRVHGLENPYMRNYQNCVRWLSKGLVLPYACHKFMVHTSQLNQLTLEITGTDSMKLEDSPFITGAPGFMVSKLGQHLSSIHHLPSPQNRILIKSVVHEPCIDQRVADVELNALHYKLRFDDLPVSWGAHWAPRTVNHMGATNLQSYSRRFYNRYCDLQLNSVRTFDNVYVKIPESTCWKIVAEDCSEQKLFMLLTKTTSNGNFDIKLLLNTHEIEINNVDNGYNLKVDGADVGKLSDEEPKVTKNERGHLEFVVVQSGPVVTINAPIYGLFIVGHSSSIFVQAAPFYRGKLCGLCGNFDLNGQNDLWTTDGCHHHTDWSFAQNFVIPDDQCNLPAKANITERTNCT</sequence>
<evidence type="ECO:0000313" key="9">
    <source>
        <dbReference type="EMBL" id="ASB34117.1"/>
    </source>
</evidence>
<reference evidence="9" key="1">
    <citation type="submission" date="2016-07" db="EMBL/GenBank/DDBJ databases">
        <authorList>
            <person name="Ding L.L."/>
            <person name="Ran C."/>
            <person name="Cong L."/>
            <person name="Yu S."/>
            <person name="Luo R."/>
            <person name="Wang C."/>
        </authorList>
    </citation>
    <scope>NUCLEOTIDE SEQUENCE</scope>
    <source>
        <strain evidence="9">Nb573</strain>
    </source>
</reference>
<dbReference type="InterPro" id="IPR011030">
    <property type="entry name" value="Lipovitellin_superhlx_dom"/>
</dbReference>
<evidence type="ECO:0000256" key="5">
    <source>
        <dbReference type="PROSITE-ProRule" id="PRU00557"/>
    </source>
</evidence>
<name>A0A1Z2X6Q7_9ACAR</name>
<keyword evidence="1 6" id="KW-0732">Signal</keyword>
<dbReference type="GO" id="GO:0005319">
    <property type="term" value="F:lipid transporter activity"/>
    <property type="evidence" value="ECO:0007669"/>
    <property type="project" value="InterPro"/>
</dbReference>
<feature type="disulfide bond" evidence="5">
    <location>
        <begin position="229"/>
        <end position="232"/>
    </location>
</feature>
<feature type="domain" description="Vitellogenin" evidence="7">
    <location>
        <begin position="31"/>
        <end position="726"/>
    </location>
</feature>
<dbReference type="SMART" id="SM00638">
    <property type="entry name" value="LPD_N"/>
    <property type="match status" value="1"/>
</dbReference>
<dbReference type="Gene3D" id="2.30.230.10">
    <property type="entry name" value="Lipovitellin, beta-sheet shell regions, chain A"/>
    <property type="match status" value="1"/>
</dbReference>
<feature type="chain" id="PRO_5012238522" evidence="6">
    <location>
        <begin position="31"/>
        <end position="1575"/>
    </location>
</feature>
<dbReference type="SMART" id="SM00216">
    <property type="entry name" value="VWD"/>
    <property type="match status" value="1"/>
</dbReference>
<organism evidence="9">
    <name type="scientific">Neoseiulus barkeri</name>
    <dbReference type="NCBI Taxonomy" id="573039"/>
    <lineage>
        <taxon>Eukaryota</taxon>
        <taxon>Metazoa</taxon>
        <taxon>Ecdysozoa</taxon>
        <taxon>Arthropoda</taxon>
        <taxon>Chelicerata</taxon>
        <taxon>Arachnida</taxon>
        <taxon>Acari</taxon>
        <taxon>Parasitiformes</taxon>
        <taxon>Mesostigmata</taxon>
        <taxon>Gamasina</taxon>
        <taxon>Phytoseioidea</taxon>
        <taxon>Phytoseiidae</taxon>
        <taxon>Amblyseiinae</taxon>
        <taxon>Neoseiulus</taxon>
    </lineage>
</organism>
<keyword evidence="4" id="KW-0325">Glycoprotein</keyword>
<dbReference type="Pfam" id="PF09172">
    <property type="entry name" value="Vit_open_b-sht"/>
    <property type="match status" value="1"/>
</dbReference>
<comment type="caution">
    <text evidence="5">Lacks conserved residue(s) required for the propagation of feature annotation.</text>
</comment>
<evidence type="ECO:0000259" key="8">
    <source>
        <dbReference type="PROSITE" id="PS51233"/>
    </source>
</evidence>
<evidence type="ECO:0000256" key="1">
    <source>
        <dbReference type="ARBA" id="ARBA00022729"/>
    </source>
</evidence>
<dbReference type="SUPFAM" id="SSF48431">
    <property type="entry name" value="Lipovitellin-phosvitin complex, superhelical domain"/>
    <property type="match status" value="1"/>
</dbReference>
<evidence type="ECO:0000256" key="3">
    <source>
        <dbReference type="ARBA" id="ARBA00023157"/>
    </source>
</evidence>
<dbReference type="InterPro" id="IPR001747">
    <property type="entry name" value="Vitellogenin_N"/>
</dbReference>
<keyword evidence="2" id="KW-0758">Storage protein</keyword>
<dbReference type="EMBL" id="KX620368">
    <property type="protein sequence ID" value="ASB34117.1"/>
    <property type="molecule type" value="mRNA"/>
</dbReference>
<dbReference type="PROSITE" id="PS51233">
    <property type="entry name" value="VWFD"/>
    <property type="match status" value="1"/>
</dbReference>
<dbReference type="SUPFAM" id="SSF56968">
    <property type="entry name" value="Lipovitellin-phosvitin complex, beta-sheet shell regions"/>
    <property type="match status" value="2"/>
</dbReference>
<feature type="domain" description="VWFD" evidence="8">
    <location>
        <begin position="1382"/>
        <end position="1561"/>
    </location>
</feature>